<proteinExistence type="predicted"/>
<name>A0ABD4KUX1_VIBAN</name>
<organism evidence="1 2">
    <name type="scientific">Vibrio anguillarum</name>
    <name type="common">Listonella anguillarum</name>
    <dbReference type="NCBI Taxonomy" id="55601"/>
    <lineage>
        <taxon>Bacteria</taxon>
        <taxon>Pseudomonadati</taxon>
        <taxon>Pseudomonadota</taxon>
        <taxon>Gammaproteobacteria</taxon>
        <taxon>Vibrionales</taxon>
        <taxon>Vibrionaceae</taxon>
        <taxon>Vibrio</taxon>
    </lineage>
</organism>
<dbReference type="AlphaFoldDB" id="A0ABD4KUX1"/>
<reference evidence="1 2" key="1">
    <citation type="journal article" date="2021" name="PeerJ">
        <title>Analysis of 44 Vibrio anguillarum genomes reveals high genetic diversity.</title>
        <authorList>
            <person name="Hansen M.J."/>
            <person name="Dalsgaard I."/>
        </authorList>
    </citation>
    <scope>NUCLEOTIDE SEQUENCE [LARGE SCALE GENOMIC DNA]</scope>
    <source>
        <strain evidence="1 2">17-16730-2A</strain>
    </source>
</reference>
<gene>
    <name evidence="1" type="ORF">EAY07_26035</name>
</gene>
<feature type="non-terminal residue" evidence="1">
    <location>
        <position position="1"/>
    </location>
</feature>
<accession>A0ABD4KUX1</accession>
<feature type="non-terminal residue" evidence="1">
    <location>
        <position position="155"/>
    </location>
</feature>
<comment type="caution">
    <text evidence="1">The sequence shown here is derived from an EMBL/GenBank/DDBJ whole genome shotgun (WGS) entry which is preliminary data.</text>
</comment>
<sequence length="155" mass="17946">PSILSERVRASSISHLVDVKKAGRTRSLPPKFVFNLIRQCYEFAKEHLRTDTDAVTLLDEILTLLSKARCKSAAKNSNPHRPNSDRPAWNEELHRNMRSSERGYWFQTEAINYLSDEYLKKGIKQVQAFAEGTDKRHERIRVNESLFELFSVLQG</sequence>
<dbReference type="Proteomes" id="UP000722957">
    <property type="component" value="Unassembled WGS sequence"/>
</dbReference>
<evidence type="ECO:0000313" key="2">
    <source>
        <dbReference type="Proteomes" id="UP000722957"/>
    </source>
</evidence>
<dbReference type="EMBL" id="RDOM01001165">
    <property type="protein sequence ID" value="MBF4275401.1"/>
    <property type="molecule type" value="Genomic_DNA"/>
</dbReference>
<protein>
    <submittedName>
        <fullName evidence="1">Integrase</fullName>
    </submittedName>
</protein>
<evidence type="ECO:0000313" key="1">
    <source>
        <dbReference type="EMBL" id="MBF4275401.1"/>
    </source>
</evidence>